<feature type="transmembrane region" description="Helical" evidence="2">
    <location>
        <begin position="526"/>
        <end position="544"/>
    </location>
</feature>
<keyword evidence="2" id="KW-0812">Transmembrane</keyword>
<evidence type="ECO:0008006" key="5">
    <source>
        <dbReference type="Google" id="ProtNLM"/>
    </source>
</evidence>
<evidence type="ECO:0000256" key="1">
    <source>
        <dbReference type="SAM" id="MobiDB-lite"/>
    </source>
</evidence>
<feature type="transmembrane region" description="Helical" evidence="2">
    <location>
        <begin position="76"/>
        <end position="97"/>
    </location>
</feature>
<evidence type="ECO:0000313" key="3">
    <source>
        <dbReference type="EMBL" id="KIM94668.1"/>
    </source>
</evidence>
<feature type="compositionally biased region" description="Basic and acidic residues" evidence="1">
    <location>
        <begin position="12"/>
        <end position="29"/>
    </location>
</feature>
<dbReference type="EMBL" id="KN832889">
    <property type="protein sequence ID" value="KIM94668.1"/>
    <property type="molecule type" value="Genomic_DNA"/>
</dbReference>
<dbReference type="PANTHER" id="PTHR42101">
    <property type="entry name" value="CHROMOSOME 16, WHOLE GENOME SHOTGUN SEQUENCE"/>
    <property type="match status" value="1"/>
</dbReference>
<feature type="transmembrane region" description="Helical" evidence="2">
    <location>
        <begin position="268"/>
        <end position="288"/>
    </location>
</feature>
<feature type="transmembrane region" description="Helical" evidence="2">
    <location>
        <begin position="148"/>
        <end position="166"/>
    </location>
</feature>
<gene>
    <name evidence="3" type="ORF">OIDMADRAFT_184307</name>
</gene>
<keyword evidence="2" id="KW-0472">Membrane</keyword>
<dbReference type="InterPro" id="IPR010640">
    <property type="entry name" value="Low_temperature_requirement_A"/>
</dbReference>
<dbReference type="HOGENOM" id="CLU_016136_2_0_1"/>
<feature type="transmembrane region" description="Helical" evidence="2">
    <location>
        <begin position="173"/>
        <end position="198"/>
    </location>
</feature>
<dbReference type="PANTHER" id="PTHR42101:SF1">
    <property type="entry name" value="LOW TEMPERATURE REQUIREMENT A"/>
    <property type="match status" value="1"/>
</dbReference>
<feature type="transmembrane region" description="Helical" evidence="2">
    <location>
        <begin position="461"/>
        <end position="483"/>
    </location>
</feature>
<dbReference type="OrthoDB" id="3177213at2759"/>
<feature type="transmembrane region" description="Helical" evidence="2">
    <location>
        <begin position="495"/>
        <end position="514"/>
    </location>
</feature>
<dbReference type="Proteomes" id="UP000054321">
    <property type="component" value="Unassembled WGS sequence"/>
</dbReference>
<sequence>MSTSVPLIRSPLYHEEKDPSPNDHPEVETHDETLFENPQFQHYEETTNIQLFFDLFFVANLTSFTEAHEVNSQTKLISYIGFLCILWFTWCQVTLYDVRFSTDSVYERIAHLCHFGVMVALAVSGPQFDDSTEQTQWATLQQISLTLMASRFVLLFQYASTTYFAWKYRTTRLPLLAVMSTLGVAAILYLGLSFAFSLETIHGAFIAWYIIAVLELASNIAIAGRWHVVSFKGTHLVERMTCLTLIILGEGVIGLTKSVTKIQELGNIGFSPAAIGTVACALLIIYFVYQLYFDNVQMEHFGILRQQIWTFLHFPFHMALVLLMEGTNQLVSWRHITEYMYNVFGPIFAIFGAIQNTSEFPAQSVMVDAFNLTMTAILNNTFFSLTDDQLNSIHDGYDILAGENGTSITYGSPEYIATMRDVLIRLLQIVFSGYNFEPPEIEEGADASEIYDKYFGVFNLIFVYFFVSAGVVLISFGVLTWVTLKGKGNGSRSRYIGIIANLLLGLALALLSIMETTSAAGNFGTSVWTLPLLVFILFIALLLNHTPWGVTLPKKLRFTSRQT</sequence>
<reference evidence="3 4" key="1">
    <citation type="submission" date="2014-04" db="EMBL/GenBank/DDBJ databases">
        <authorList>
            <consortium name="DOE Joint Genome Institute"/>
            <person name="Kuo A."/>
            <person name="Martino E."/>
            <person name="Perotto S."/>
            <person name="Kohler A."/>
            <person name="Nagy L.G."/>
            <person name="Floudas D."/>
            <person name="Copeland A."/>
            <person name="Barry K.W."/>
            <person name="Cichocki N."/>
            <person name="Veneault-Fourrey C."/>
            <person name="LaButti K."/>
            <person name="Lindquist E.A."/>
            <person name="Lipzen A."/>
            <person name="Lundell T."/>
            <person name="Morin E."/>
            <person name="Murat C."/>
            <person name="Sun H."/>
            <person name="Tunlid A."/>
            <person name="Henrissat B."/>
            <person name="Grigoriev I.V."/>
            <person name="Hibbett D.S."/>
            <person name="Martin F."/>
            <person name="Nordberg H.P."/>
            <person name="Cantor M.N."/>
            <person name="Hua S.X."/>
        </authorList>
    </citation>
    <scope>NUCLEOTIDE SEQUENCE [LARGE SCALE GENOMIC DNA]</scope>
    <source>
        <strain evidence="3 4">Zn</strain>
    </source>
</reference>
<dbReference type="InParanoid" id="A0A0C3C710"/>
<dbReference type="STRING" id="913774.A0A0C3C710"/>
<feature type="region of interest" description="Disordered" evidence="1">
    <location>
        <begin position="1"/>
        <end position="29"/>
    </location>
</feature>
<organism evidence="3 4">
    <name type="scientific">Oidiodendron maius (strain Zn)</name>
    <dbReference type="NCBI Taxonomy" id="913774"/>
    <lineage>
        <taxon>Eukaryota</taxon>
        <taxon>Fungi</taxon>
        <taxon>Dikarya</taxon>
        <taxon>Ascomycota</taxon>
        <taxon>Pezizomycotina</taxon>
        <taxon>Leotiomycetes</taxon>
        <taxon>Leotiomycetes incertae sedis</taxon>
        <taxon>Myxotrichaceae</taxon>
        <taxon>Oidiodendron</taxon>
    </lineage>
</organism>
<keyword evidence="4" id="KW-1185">Reference proteome</keyword>
<name>A0A0C3C710_OIDMZ</name>
<evidence type="ECO:0000256" key="2">
    <source>
        <dbReference type="SAM" id="Phobius"/>
    </source>
</evidence>
<dbReference type="Pfam" id="PF06772">
    <property type="entry name" value="LtrA"/>
    <property type="match status" value="1"/>
</dbReference>
<dbReference type="AlphaFoldDB" id="A0A0C3C710"/>
<reference evidence="4" key="2">
    <citation type="submission" date="2015-01" db="EMBL/GenBank/DDBJ databases">
        <title>Evolutionary Origins and Diversification of the Mycorrhizal Mutualists.</title>
        <authorList>
            <consortium name="DOE Joint Genome Institute"/>
            <consortium name="Mycorrhizal Genomics Consortium"/>
            <person name="Kohler A."/>
            <person name="Kuo A."/>
            <person name="Nagy L.G."/>
            <person name="Floudas D."/>
            <person name="Copeland A."/>
            <person name="Barry K.W."/>
            <person name="Cichocki N."/>
            <person name="Veneault-Fourrey C."/>
            <person name="LaButti K."/>
            <person name="Lindquist E.A."/>
            <person name="Lipzen A."/>
            <person name="Lundell T."/>
            <person name="Morin E."/>
            <person name="Murat C."/>
            <person name="Riley R."/>
            <person name="Ohm R."/>
            <person name="Sun H."/>
            <person name="Tunlid A."/>
            <person name="Henrissat B."/>
            <person name="Grigoriev I.V."/>
            <person name="Hibbett D.S."/>
            <person name="Martin F."/>
        </authorList>
    </citation>
    <scope>NUCLEOTIDE SEQUENCE [LARGE SCALE GENOMIC DNA]</scope>
    <source>
        <strain evidence="4">Zn</strain>
    </source>
</reference>
<accession>A0A0C3C710</accession>
<evidence type="ECO:0000313" key="4">
    <source>
        <dbReference type="Proteomes" id="UP000054321"/>
    </source>
</evidence>
<keyword evidence="2" id="KW-1133">Transmembrane helix</keyword>
<feature type="transmembrane region" description="Helical" evidence="2">
    <location>
        <begin position="204"/>
        <end position="224"/>
    </location>
</feature>
<proteinExistence type="predicted"/>
<protein>
    <recommendedName>
        <fullName evidence="5">Low temperature requirement A</fullName>
    </recommendedName>
</protein>
<feature type="transmembrane region" description="Helical" evidence="2">
    <location>
        <begin position="308"/>
        <end position="324"/>
    </location>
</feature>